<dbReference type="AlphaFoldDB" id="Q7MIA7"/>
<dbReference type="Proteomes" id="UP000002675">
    <property type="component" value="Chromosome I"/>
</dbReference>
<proteinExistence type="predicted"/>
<sequence>MSSCPLTAVDFLLAEDIFFSFMFTSRLCYTAGQSKQLTQIKRG</sequence>
<dbReference type="HOGENOM" id="CLU_3241409_0_0_6"/>
<reference evidence="1 2" key="1">
    <citation type="journal article" date="2003" name="Genome Res.">
        <title>Comparative genome analysis of Vibrio vulnificus, a marine pathogen.</title>
        <authorList>
            <person name="Chen C.Y."/>
            <person name="Wu K.M."/>
            <person name="Chang Y.C."/>
            <person name="Chang C.H."/>
            <person name="Tsai H.C."/>
            <person name="Liao T.L."/>
            <person name="Liu Y.M."/>
            <person name="Chen H.J."/>
            <person name="Shen A.B."/>
            <person name="Li J.C."/>
            <person name="Su T.L."/>
            <person name="Shao C.P."/>
            <person name="Lee C.T."/>
            <person name="Hor L.I."/>
            <person name="Tsai S.F."/>
        </authorList>
    </citation>
    <scope>NUCLEOTIDE SEQUENCE [LARGE SCALE GENOMIC DNA]</scope>
    <source>
        <strain evidence="1 2">YJ016</strain>
    </source>
</reference>
<name>Q7MIA7_VIBVY</name>
<evidence type="ECO:0000313" key="1">
    <source>
        <dbReference type="EMBL" id="BAC95374.1"/>
    </source>
</evidence>
<organism evidence="1 2">
    <name type="scientific">Vibrio vulnificus (strain YJ016)</name>
    <dbReference type="NCBI Taxonomy" id="196600"/>
    <lineage>
        <taxon>Bacteria</taxon>
        <taxon>Pseudomonadati</taxon>
        <taxon>Pseudomonadota</taxon>
        <taxon>Gammaproteobacteria</taxon>
        <taxon>Vibrionales</taxon>
        <taxon>Vibrionaceae</taxon>
        <taxon>Vibrio</taxon>
    </lineage>
</organism>
<accession>Q7MIA7</accession>
<dbReference type="EMBL" id="BA000037">
    <property type="protein sequence ID" value="BAC95374.1"/>
    <property type="molecule type" value="Genomic_DNA"/>
</dbReference>
<gene>
    <name evidence="1" type="ordered locus">VV2609</name>
</gene>
<evidence type="ECO:0000313" key="2">
    <source>
        <dbReference type="Proteomes" id="UP000002675"/>
    </source>
</evidence>
<protein>
    <submittedName>
        <fullName evidence="1">Uncharacterized protein</fullName>
    </submittedName>
</protein>
<dbReference type="KEGG" id="vvy:VV2609"/>